<evidence type="ECO:0000256" key="2">
    <source>
        <dbReference type="ARBA" id="ARBA00023163"/>
    </source>
</evidence>
<dbReference type="InterPro" id="IPR036388">
    <property type="entry name" value="WH-like_DNA-bd_sf"/>
</dbReference>
<dbReference type="InterPro" id="IPR017884">
    <property type="entry name" value="SANT_dom"/>
</dbReference>
<feature type="domain" description="SANT" evidence="9">
    <location>
        <begin position="379"/>
        <end position="444"/>
    </location>
</feature>
<proteinExistence type="inferred from homology"/>
<evidence type="ECO:0000256" key="4">
    <source>
        <dbReference type="ARBA" id="ARBA00049655"/>
    </source>
</evidence>
<dbReference type="GO" id="GO:0016514">
    <property type="term" value="C:SWI/SNF complex"/>
    <property type="evidence" value="ECO:0007669"/>
    <property type="project" value="UniProtKB-ARBA"/>
</dbReference>
<keyword evidence="11" id="KW-1185">Reference proteome</keyword>
<dbReference type="PANTHER" id="PTHR15381:SF1">
    <property type="entry name" value="CHONDROITIN SULFATE PROTEOGLYCAN 5"/>
    <property type="match status" value="1"/>
</dbReference>
<dbReference type="STRING" id="2163413.A0A4P6XP73"/>
<evidence type="ECO:0000256" key="6">
    <source>
        <dbReference type="SAM" id="MobiDB-lite"/>
    </source>
</evidence>
<protein>
    <submittedName>
        <fullName evidence="10">Chromatin structure-remodeling complex subunit RSC8</fullName>
    </submittedName>
</protein>
<dbReference type="PANTHER" id="PTHR15381">
    <property type="entry name" value="CHONDROITIN SULFATE PROTEOGLYCAN 5 -RELATED"/>
    <property type="match status" value="1"/>
</dbReference>
<reference evidence="11" key="1">
    <citation type="submission" date="2019-03" db="EMBL/GenBank/DDBJ databases">
        <title>Snf2 controls pulcherriminic acid biosynthesis and connects pigmentation and antifungal activity of the yeast Metschnikowia pulcherrima.</title>
        <authorList>
            <person name="Gore-Lloyd D."/>
            <person name="Sumann I."/>
            <person name="Brachmann A.O."/>
            <person name="Schneeberger K."/>
            <person name="Ortiz-Merino R.A."/>
            <person name="Moreno-Beltran M."/>
            <person name="Schlaefli M."/>
            <person name="Kirner P."/>
            <person name="Santos Kron A."/>
            <person name="Wolfe K.H."/>
            <person name="Piel J."/>
            <person name="Ahrens C.H."/>
            <person name="Henk D."/>
            <person name="Freimoser F.M."/>
        </authorList>
    </citation>
    <scope>NUCLEOTIDE SEQUENCE [LARGE SCALE GENOMIC DNA]</scope>
    <source>
        <strain evidence="11">APC 1.2</strain>
    </source>
</reference>
<dbReference type="Gene3D" id="1.10.10.60">
    <property type="entry name" value="Homeodomain-like"/>
    <property type="match status" value="1"/>
</dbReference>
<dbReference type="SMART" id="SM00717">
    <property type="entry name" value="SANT"/>
    <property type="match status" value="1"/>
</dbReference>
<evidence type="ECO:0000259" key="8">
    <source>
        <dbReference type="PROSITE" id="PS50934"/>
    </source>
</evidence>
<dbReference type="PROSITE" id="PS51293">
    <property type="entry name" value="SANT"/>
    <property type="match status" value="1"/>
</dbReference>
<evidence type="ECO:0000313" key="10">
    <source>
        <dbReference type="EMBL" id="QBM87484.1"/>
    </source>
</evidence>
<dbReference type="GO" id="GO:0048858">
    <property type="term" value="P:cell projection morphogenesis"/>
    <property type="evidence" value="ECO:0007669"/>
    <property type="project" value="TreeGrafter"/>
</dbReference>
<dbReference type="Gene3D" id="1.10.10.10">
    <property type="entry name" value="Winged helix-like DNA-binding domain superfamily/Winged helix DNA-binding domain"/>
    <property type="match status" value="1"/>
</dbReference>
<evidence type="ECO:0000256" key="5">
    <source>
        <dbReference type="SAM" id="Coils"/>
    </source>
</evidence>
<gene>
    <name evidence="10" type="primary">MPUL0B06870</name>
    <name evidence="10" type="ORF">METSCH_B06870</name>
</gene>
<sequence length="625" mass="69391">MSTPETHASDTPVGNAVPQEGLEMQIDVPEQASAPLEPADAQPEPRSPNGPETGSEHAENDTENLPETAKNLPEALPGQEQEPQAKDEPAPVDLEKARAEFQENARNYLIEQSRHVVIPSFAQWFDLNSVHDIERKLFPDFFPAAKPQGDLAPVSVYKTEETYRNMRDFIVNTYRINPVEYLTVTAVRRNLAGDVALIIRVHRFLEKWGLINYQIDPRTKPSLVGPQYTGHFQITLDTPKGLTPFVPQEVEVSAASSAHAPFSNGEATLTGTAATSATAVESAADVAVKAEPGPETIPLNIDVTRNVFDDSKTAKTPATVTYVCNETANDISDVRYHNLKSKALAGGSLGPLVISKECYEQGLFPLNFSAADFVKLEASKLSDWTRQELLLLLEGIEMYGSIDNNAQSLFVNSNAQWDKISEHVALKSREECLVKFLHLPIEDRYLQKLVRGEEKDVLEDGFSKDTVIQEVVAKLVETLQGQQLLAENAQKNLQQLLLDQTNLVNQVIELTVAKFEAKTKHIERLERELAQKESFLSAQRKQVLVERWLNFEKISKFRETNTNPELAPLLDELLVPVSISEINNMMSKTGLDASEQNTVQESVEAQEDAAPVSLAAPKAYQFWSA</sequence>
<feature type="domain" description="Myb-like" evidence="7">
    <location>
        <begin position="382"/>
        <end position="440"/>
    </location>
</feature>
<keyword evidence="2" id="KW-0804">Transcription</keyword>
<feature type="domain" description="SWIRM" evidence="8">
    <location>
        <begin position="116"/>
        <end position="222"/>
    </location>
</feature>
<feature type="coiled-coil region" evidence="5">
    <location>
        <begin position="472"/>
        <end position="542"/>
    </location>
</feature>
<dbReference type="PROSITE" id="PS50090">
    <property type="entry name" value="MYB_LIKE"/>
    <property type="match status" value="1"/>
</dbReference>
<organism evidence="10 11">
    <name type="scientific">Metschnikowia aff. pulcherrima</name>
    <dbReference type="NCBI Taxonomy" id="2163413"/>
    <lineage>
        <taxon>Eukaryota</taxon>
        <taxon>Fungi</taxon>
        <taxon>Dikarya</taxon>
        <taxon>Ascomycota</taxon>
        <taxon>Saccharomycotina</taxon>
        <taxon>Pichiomycetes</taxon>
        <taxon>Metschnikowiaceae</taxon>
        <taxon>Metschnikowia</taxon>
    </lineage>
</organism>
<evidence type="ECO:0000256" key="3">
    <source>
        <dbReference type="ARBA" id="ARBA00023242"/>
    </source>
</evidence>
<keyword evidence="1" id="KW-0805">Transcription regulation</keyword>
<dbReference type="GO" id="GO:0010468">
    <property type="term" value="P:regulation of gene expression"/>
    <property type="evidence" value="ECO:0007669"/>
    <property type="project" value="UniProtKB-ARBA"/>
</dbReference>
<name>A0A4P6XP73_9ASCO</name>
<dbReference type="AlphaFoldDB" id="A0A4P6XP73"/>
<comment type="similarity">
    <text evidence="4">Belongs to the SMARCC family.</text>
</comment>
<dbReference type="PROSITE" id="PS50934">
    <property type="entry name" value="SWIRM"/>
    <property type="match status" value="1"/>
</dbReference>
<evidence type="ECO:0000256" key="1">
    <source>
        <dbReference type="ARBA" id="ARBA00023015"/>
    </source>
</evidence>
<keyword evidence="5" id="KW-0175">Coiled coil</keyword>
<dbReference type="Proteomes" id="UP000292447">
    <property type="component" value="Chromosome II"/>
</dbReference>
<evidence type="ECO:0000313" key="11">
    <source>
        <dbReference type="Proteomes" id="UP000292447"/>
    </source>
</evidence>
<evidence type="ECO:0000259" key="9">
    <source>
        <dbReference type="PROSITE" id="PS51293"/>
    </source>
</evidence>
<accession>A0A4P6XP73</accession>
<dbReference type="FunFam" id="1.10.10.10:FF:000020">
    <property type="entry name" value="SWI/SNF complex subunit SMARCC2 isoform c"/>
    <property type="match status" value="1"/>
</dbReference>
<dbReference type="InterPro" id="IPR009057">
    <property type="entry name" value="Homeodomain-like_sf"/>
</dbReference>
<dbReference type="EMBL" id="CP034457">
    <property type="protein sequence ID" value="QBM87484.1"/>
    <property type="molecule type" value="Genomic_DNA"/>
</dbReference>
<dbReference type="SUPFAM" id="SSF46689">
    <property type="entry name" value="Homeodomain-like"/>
    <property type="match status" value="2"/>
</dbReference>
<dbReference type="Pfam" id="PF04433">
    <property type="entry name" value="SWIRM"/>
    <property type="match status" value="1"/>
</dbReference>
<evidence type="ECO:0000259" key="7">
    <source>
        <dbReference type="PROSITE" id="PS50090"/>
    </source>
</evidence>
<dbReference type="InterPro" id="IPR007526">
    <property type="entry name" value="SWIRM"/>
</dbReference>
<dbReference type="InterPro" id="IPR001005">
    <property type="entry name" value="SANT/Myb"/>
</dbReference>
<feature type="region of interest" description="Disordered" evidence="6">
    <location>
        <begin position="1"/>
        <end position="71"/>
    </location>
</feature>
<keyword evidence="3" id="KW-0539">Nucleus</keyword>